<dbReference type="AlphaFoldDB" id="A0A1R4I347"/>
<dbReference type="Pfam" id="PF04371">
    <property type="entry name" value="PAD_porph"/>
    <property type="match status" value="1"/>
</dbReference>
<keyword evidence="1 2" id="KW-0378">Hydrolase</keyword>
<dbReference type="EMBL" id="FUKM01000048">
    <property type="protein sequence ID" value="SJN13793.1"/>
    <property type="molecule type" value="Genomic_DNA"/>
</dbReference>
<dbReference type="Proteomes" id="UP000196331">
    <property type="component" value="Unassembled WGS sequence"/>
</dbReference>
<name>A0A1R4I347_9GAMM</name>
<reference evidence="2 3" key="1">
    <citation type="submission" date="2017-02" db="EMBL/GenBank/DDBJ databases">
        <authorList>
            <person name="Dridi B."/>
        </authorList>
    </citation>
    <scope>NUCLEOTIDE SEQUENCE [LARGE SCALE GENOMIC DNA]</scope>
    <source>
        <strain evidence="2 3">JB380</strain>
    </source>
</reference>
<dbReference type="PANTHER" id="PTHR31377:SF0">
    <property type="entry name" value="AGMATINE DEIMINASE-RELATED"/>
    <property type="match status" value="1"/>
</dbReference>
<dbReference type="SUPFAM" id="SSF55909">
    <property type="entry name" value="Pentein"/>
    <property type="match status" value="1"/>
</dbReference>
<comment type="caution">
    <text evidence="2">The sequence shown here is derived from an EMBL/GenBank/DDBJ whole genome shotgun (WGS) entry which is preliminary data.</text>
</comment>
<evidence type="ECO:0000313" key="3">
    <source>
        <dbReference type="Proteomes" id="UP000196331"/>
    </source>
</evidence>
<dbReference type="GO" id="GO:0004668">
    <property type="term" value="F:protein-arginine deiminase activity"/>
    <property type="evidence" value="ECO:0007669"/>
    <property type="project" value="InterPro"/>
</dbReference>
<dbReference type="EC" id="3.5.3.12" evidence="2"/>
<evidence type="ECO:0000313" key="2">
    <source>
        <dbReference type="EMBL" id="SJN13793.1"/>
    </source>
</evidence>
<dbReference type="GO" id="GO:0009446">
    <property type="term" value="P:putrescine biosynthetic process"/>
    <property type="evidence" value="ECO:0007669"/>
    <property type="project" value="InterPro"/>
</dbReference>
<dbReference type="PANTHER" id="PTHR31377">
    <property type="entry name" value="AGMATINE DEIMINASE-RELATED"/>
    <property type="match status" value="1"/>
</dbReference>
<accession>A0A1R4I347</accession>
<organism evidence="2 3">
    <name type="scientific">Halomonas citrativorans</name>
    <dbReference type="NCBI Taxonomy" id="2742612"/>
    <lineage>
        <taxon>Bacteria</taxon>
        <taxon>Pseudomonadati</taxon>
        <taxon>Pseudomonadota</taxon>
        <taxon>Gammaproteobacteria</taxon>
        <taxon>Oceanospirillales</taxon>
        <taxon>Halomonadaceae</taxon>
        <taxon>Halomonas</taxon>
    </lineage>
</organism>
<gene>
    <name evidence="2" type="ORF">CZ787_11910</name>
</gene>
<proteinExistence type="predicted"/>
<dbReference type="Gene3D" id="3.75.10.10">
    <property type="entry name" value="L-arginine/glycine Amidinotransferase, Chain A"/>
    <property type="match status" value="1"/>
</dbReference>
<protein>
    <submittedName>
        <fullName evidence="2">Agmatine deiminase</fullName>
        <ecNumber evidence="2">3.5.3.12</ecNumber>
    </submittedName>
</protein>
<evidence type="ECO:0000256" key="1">
    <source>
        <dbReference type="ARBA" id="ARBA00022801"/>
    </source>
</evidence>
<sequence length="353" mass="39023">MANMTYHLLPEWHPQDGLQLTWPRPDGDWASLLSRIEATFERIVLATVRYQQVVISMPDQATCDRVRKTFDAYGVPAHQLLLIVAPTDDTWARDHGPISVVDDEGQPLLLDYTFTGWGGKFPASNDNQLTQALADAGVWACPVASRDMVLEGGAIETDGAGTLLTTEACLLNPNRNPHLTRQDVEALLGDDFGVDRVLWLTNGHLEGDDTDSHVDTLARFCNPSTIAYVRCDDPQDPHYTALQTMEQELKAFRQRNGEPYQLVPLPWPQACFDPEDGHRLPATYANFLIINEAVLVPTYGDPADALALSALAEAFPDHALIPIECSSVIRQHGSLHCLTMQLPKGTLTTSFNQ</sequence>
<dbReference type="InterPro" id="IPR007466">
    <property type="entry name" value="Peptidyl-Arg-deiminase_porph"/>
</dbReference>
<dbReference type="GO" id="GO:0047632">
    <property type="term" value="F:agmatine deiminase activity"/>
    <property type="evidence" value="ECO:0007669"/>
    <property type="project" value="UniProtKB-EC"/>
</dbReference>